<dbReference type="Gene3D" id="3.90.850.10">
    <property type="entry name" value="Fumarylacetoacetase-like, C-terminal domain"/>
    <property type="match status" value="1"/>
</dbReference>
<feature type="domain" description="Fumarylacetoacetase-like C-terminal" evidence="3">
    <location>
        <begin position="82"/>
        <end position="288"/>
    </location>
</feature>
<proteinExistence type="inferred from homology"/>
<dbReference type="InterPro" id="IPR011234">
    <property type="entry name" value="Fumarylacetoacetase-like_C"/>
</dbReference>
<dbReference type="Pfam" id="PF01557">
    <property type="entry name" value="FAA_hydrolase"/>
    <property type="match status" value="1"/>
</dbReference>
<evidence type="ECO:0000313" key="4">
    <source>
        <dbReference type="EMBL" id="KAJ5585688.1"/>
    </source>
</evidence>
<accession>A0AAD6DIL7</accession>
<keyword evidence="5" id="KW-1185">Reference proteome</keyword>
<dbReference type="Proteomes" id="UP001216150">
    <property type="component" value="Unassembled WGS sequence"/>
</dbReference>
<dbReference type="GO" id="GO:0046872">
    <property type="term" value="F:metal ion binding"/>
    <property type="evidence" value="ECO:0007669"/>
    <property type="project" value="UniProtKB-KW"/>
</dbReference>
<dbReference type="EMBL" id="JAQJAC010000004">
    <property type="protein sequence ID" value="KAJ5585688.1"/>
    <property type="molecule type" value="Genomic_DNA"/>
</dbReference>
<dbReference type="GO" id="GO:0050163">
    <property type="term" value="F:oxaloacetate tautomerase activity"/>
    <property type="evidence" value="ECO:0007669"/>
    <property type="project" value="UniProtKB-ARBA"/>
</dbReference>
<comment type="similarity">
    <text evidence="1">Belongs to the FAH family.</text>
</comment>
<comment type="caution">
    <text evidence="4">The sequence shown here is derived from an EMBL/GenBank/DDBJ whole genome shotgun (WGS) entry which is preliminary data.</text>
</comment>
<protein>
    <submittedName>
        <fullName evidence="4">2-keto-4-pentenoate hydratase</fullName>
    </submittedName>
</protein>
<dbReference type="InterPro" id="IPR036663">
    <property type="entry name" value="Fumarylacetoacetase_C_sf"/>
</dbReference>
<reference evidence="4 5" key="1">
    <citation type="journal article" date="2023" name="IMA Fungus">
        <title>Comparative genomic study of the Penicillium genus elucidates a diverse pangenome and 15 lateral gene transfer events.</title>
        <authorList>
            <person name="Petersen C."/>
            <person name="Sorensen T."/>
            <person name="Nielsen M.R."/>
            <person name="Sondergaard T.E."/>
            <person name="Sorensen J.L."/>
            <person name="Fitzpatrick D.A."/>
            <person name="Frisvad J.C."/>
            <person name="Nielsen K.L."/>
        </authorList>
    </citation>
    <scope>NUCLEOTIDE SEQUENCE [LARGE SCALE GENOMIC DNA]</scope>
    <source>
        <strain evidence="4 5">IBT 29057</strain>
    </source>
</reference>
<name>A0AAD6DIL7_9EURO</name>
<evidence type="ECO:0000256" key="2">
    <source>
        <dbReference type="ARBA" id="ARBA00022723"/>
    </source>
</evidence>
<evidence type="ECO:0000256" key="1">
    <source>
        <dbReference type="ARBA" id="ARBA00010211"/>
    </source>
</evidence>
<sequence length="291" mass="31591">MSAWTHLVRFVAVEDDQVHLGQLVDPTRDVGLDSNNGVPVYAFEIEGTIYNGKVTENTLQVHKTEILSQLLSPIVPEECPYIRCIGLNYKLHAQEANMAIPTVPALFSKPRTAITDPYPAAINIPKVAQNGSSDYEAELVIVIGKTARDITAEQAPSYILGYTAANDVSARDEQMKTPMPCFSKGMDSSCPLGPALVSTSVIPNPGDLKIKAIYNDKIVQDGHTSDLIFGVSELVAYLSQGTTLEPGTIILTGTPPGIGYFRSPRIFLGNGDDIRVYIEKIGTLVNNVHYE</sequence>
<dbReference type="PANTHER" id="PTHR11820">
    <property type="entry name" value="ACYLPYRUVASE"/>
    <property type="match status" value="1"/>
</dbReference>
<evidence type="ECO:0000313" key="5">
    <source>
        <dbReference type="Proteomes" id="UP001216150"/>
    </source>
</evidence>
<keyword evidence="2" id="KW-0479">Metal-binding</keyword>
<gene>
    <name evidence="4" type="ORF">N7450_005475</name>
</gene>
<dbReference type="AlphaFoldDB" id="A0AAD6DIL7"/>
<dbReference type="FunFam" id="3.90.850.10:FF:000002">
    <property type="entry name" value="2-hydroxyhepta-2,4-diene-1,7-dioate isomerase"/>
    <property type="match status" value="1"/>
</dbReference>
<organism evidence="4 5">
    <name type="scientific">Penicillium hetheringtonii</name>
    <dbReference type="NCBI Taxonomy" id="911720"/>
    <lineage>
        <taxon>Eukaryota</taxon>
        <taxon>Fungi</taxon>
        <taxon>Dikarya</taxon>
        <taxon>Ascomycota</taxon>
        <taxon>Pezizomycotina</taxon>
        <taxon>Eurotiomycetes</taxon>
        <taxon>Eurotiomycetidae</taxon>
        <taxon>Eurotiales</taxon>
        <taxon>Aspergillaceae</taxon>
        <taxon>Penicillium</taxon>
    </lineage>
</organism>
<dbReference type="SUPFAM" id="SSF56529">
    <property type="entry name" value="FAH"/>
    <property type="match status" value="1"/>
</dbReference>
<dbReference type="GO" id="GO:0006107">
    <property type="term" value="P:oxaloacetate metabolic process"/>
    <property type="evidence" value="ECO:0007669"/>
    <property type="project" value="UniProtKB-ARBA"/>
</dbReference>
<evidence type="ECO:0000259" key="3">
    <source>
        <dbReference type="Pfam" id="PF01557"/>
    </source>
</evidence>